<dbReference type="AlphaFoldDB" id="A0A2S7IRK1"/>
<comment type="caution">
    <text evidence="3">The sequence shown here is derived from an EMBL/GenBank/DDBJ whole genome shotgun (WGS) entry which is preliminary data.</text>
</comment>
<feature type="domain" description="DUF4136" evidence="2">
    <location>
        <begin position="24"/>
        <end position="188"/>
    </location>
</feature>
<evidence type="ECO:0000256" key="1">
    <source>
        <dbReference type="SAM" id="SignalP"/>
    </source>
</evidence>
<dbReference type="Gene3D" id="3.30.160.670">
    <property type="match status" value="1"/>
</dbReference>
<name>A0A2S7IRK1_9BACT</name>
<organism evidence="3 4">
    <name type="scientific">Siphonobacter curvatus</name>
    <dbReference type="NCBI Taxonomy" id="2094562"/>
    <lineage>
        <taxon>Bacteria</taxon>
        <taxon>Pseudomonadati</taxon>
        <taxon>Bacteroidota</taxon>
        <taxon>Cytophagia</taxon>
        <taxon>Cytophagales</taxon>
        <taxon>Cytophagaceae</taxon>
        <taxon>Siphonobacter</taxon>
    </lineage>
</organism>
<evidence type="ECO:0000259" key="2">
    <source>
        <dbReference type="Pfam" id="PF13590"/>
    </source>
</evidence>
<reference evidence="4" key="1">
    <citation type="submission" date="2018-02" db="EMBL/GenBank/DDBJ databases">
        <title>Genome sequencing of Solimonas sp. HR-BB.</title>
        <authorList>
            <person name="Lee Y."/>
            <person name="Jeon C.O."/>
        </authorList>
    </citation>
    <scope>NUCLEOTIDE SEQUENCE [LARGE SCALE GENOMIC DNA]</scope>
    <source>
        <strain evidence="4">HR-U</strain>
    </source>
</reference>
<sequence length="194" mass="22333">MKTFLRPLLLLMSLLWIASACTTVNVDKSSRANFSKYKTFAWMDSDVQAGKNPVYYNEIATQNLENAVESTLAEKGYQRDENNPDMLIGYHFFVEQKERTVSDPTPLYGPYMGWGRWGWRGWGPAWYGWGGRQSRREKYEAGTVVLDIVDAKTRKLVWRGSVEKAVDNPTQISRQLERDVNKIVEKVPEEKSGK</sequence>
<dbReference type="Pfam" id="PF13590">
    <property type="entry name" value="DUF4136"/>
    <property type="match status" value="1"/>
</dbReference>
<gene>
    <name evidence="3" type="ORF">C5O19_11980</name>
</gene>
<feature type="chain" id="PRO_5015567826" evidence="1">
    <location>
        <begin position="21"/>
        <end position="194"/>
    </location>
</feature>
<accession>A0A2S7IRK1</accession>
<dbReference type="Proteomes" id="UP000239590">
    <property type="component" value="Unassembled WGS sequence"/>
</dbReference>
<dbReference type="InterPro" id="IPR025411">
    <property type="entry name" value="DUF4136"/>
</dbReference>
<evidence type="ECO:0000313" key="3">
    <source>
        <dbReference type="EMBL" id="PQA60299.1"/>
    </source>
</evidence>
<dbReference type="RefSeq" id="WP_104712437.1">
    <property type="nucleotide sequence ID" value="NZ_PTRA01000001.1"/>
</dbReference>
<keyword evidence="4" id="KW-1185">Reference proteome</keyword>
<feature type="signal peptide" evidence="1">
    <location>
        <begin position="1"/>
        <end position="20"/>
    </location>
</feature>
<dbReference type="EMBL" id="PTRA01000001">
    <property type="protein sequence ID" value="PQA60299.1"/>
    <property type="molecule type" value="Genomic_DNA"/>
</dbReference>
<evidence type="ECO:0000313" key="4">
    <source>
        <dbReference type="Proteomes" id="UP000239590"/>
    </source>
</evidence>
<keyword evidence="1" id="KW-0732">Signal</keyword>
<dbReference type="OrthoDB" id="118896at2"/>
<proteinExistence type="predicted"/>
<protein>
    <submittedName>
        <fullName evidence="3">DUF4136 domain-containing protein</fullName>
    </submittedName>
</protein>
<dbReference type="PROSITE" id="PS51257">
    <property type="entry name" value="PROKAR_LIPOPROTEIN"/>
    <property type="match status" value="1"/>
</dbReference>